<dbReference type="Gene3D" id="3.40.1080.10">
    <property type="entry name" value="Glutaconate Coenzyme A-transferase"/>
    <property type="match status" value="1"/>
</dbReference>
<keyword evidence="3" id="KW-1185">Reference proteome</keyword>
<dbReference type="OrthoDB" id="9805230at2"/>
<comment type="similarity">
    <text evidence="1">Belongs to the 3-oxoacid CoA-transferase subunit B family.</text>
</comment>
<organism evidence="2 3">
    <name type="scientific">Peptococcus niger</name>
    <dbReference type="NCBI Taxonomy" id="2741"/>
    <lineage>
        <taxon>Bacteria</taxon>
        <taxon>Bacillati</taxon>
        <taxon>Bacillota</taxon>
        <taxon>Clostridia</taxon>
        <taxon>Eubacteriales</taxon>
        <taxon>Peptococcaceae</taxon>
        <taxon>Peptococcus</taxon>
    </lineage>
</organism>
<name>A0A1G6WL51_PEPNI</name>
<gene>
    <name evidence="2" type="ORF">SAMN04489866_10580</name>
</gene>
<dbReference type="STRING" id="2741.SAMN04489866_10580"/>
<dbReference type="SMART" id="SM00882">
    <property type="entry name" value="CoA_trans"/>
    <property type="match status" value="1"/>
</dbReference>
<dbReference type="RefSeq" id="WP_091791753.1">
    <property type="nucleotide sequence ID" value="NZ_FNAF01000005.1"/>
</dbReference>
<evidence type="ECO:0000313" key="2">
    <source>
        <dbReference type="EMBL" id="SDD66568.1"/>
    </source>
</evidence>
<dbReference type="PANTHER" id="PTHR43293:SF3">
    <property type="entry name" value="CHOLESTEROL RING-CLEAVING HYDROLASE IPDB SUBUNIT"/>
    <property type="match status" value="1"/>
</dbReference>
<dbReference type="EMBL" id="FNAF01000005">
    <property type="protein sequence ID" value="SDD66568.1"/>
    <property type="molecule type" value="Genomic_DNA"/>
</dbReference>
<dbReference type="GO" id="GO:0008410">
    <property type="term" value="F:CoA-transferase activity"/>
    <property type="evidence" value="ECO:0007669"/>
    <property type="project" value="InterPro"/>
</dbReference>
<evidence type="ECO:0000313" key="3">
    <source>
        <dbReference type="Proteomes" id="UP000198995"/>
    </source>
</evidence>
<dbReference type="AlphaFoldDB" id="A0A1G6WL51"/>
<dbReference type="PANTHER" id="PTHR43293">
    <property type="entry name" value="ACETATE COA-TRANSFERASE YDIF"/>
    <property type="match status" value="1"/>
</dbReference>
<dbReference type="InterPro" id="IPR037171">
    <property type="entry name" value="NagB/RpiA_transferase-like"/>
</dbReference>
<sequence>MSKWESYKNNFDHAKVGEYEVIDLLAVAGAREVRDGETVFAGTGLPMLSVTLAQRTNAAHASIIYEAGSIDGRPESLPSSVGDARCEQQASVVSGLADVFGQLERGRIDLAFLGGAEIDRYGNVNTTVSGDYLNPTRRLAGSGGNPDINAFATRTIFTMVQEKRRFKEKVDYITSPGWRLPDWRNDGKITRRQDIFGDAFRGGPQVVITNMAVFRFDDESGEMYLDTVHPGYTTEDIQQLVGWDLDVSRVSGETEPPTYHELYLLYREIDPEGLFL</sequence>
<dbReference type="InterPro" id="IPR004165">
    <property type="entry name" value="CoA_trans_fam_I"/>
</dbReference>
<protein>
    <submittedName>
        <fullName evidence="2">Glutaconate CoA-transferase subunit B</fullName>
    </submittedName>
</protein>
<dbReference type="Pfam" id="PF01144">
    <property type="entry name" value="CoA_trans"/>
    <property type="match status" value="1"/>
</dbReference>
<evidence type="ECO:0000256" key="1">
    <source>
        <dbReference type="ARBA" id="ARBA00007047"/>
    </source>
</evidence>
<accession>A0A1G6WL51</accession>
<proteinExistence type="inferred from homology"/>
<dbReference type="Proteomes" id="UP000198995">
    <property type="component" value="Unassembled WGS sequence"/>
</dbReference>
<reference evidence="2 3" key="1">
    <citation type="submission" date="2016-10" db="EMBL/GenBank/DDBJ databases">
        <authorList>
            <person name="de Groot N.N."/>
        </authorList>
    </citation>
    <scope>NUCLEOTIDE SEQUENCE [LARGE SCALE GENOMIC DNA]</scope>
    <source>
        <strain evidence="2 3">DSM 20475</strain>
    </source>
</reference>
<dbReference type="SUPFAM" id="SSF100950">
    <property type="entry name" value="NagB/RpiA/CoA transferase-like"/>
    <property type="match status" value="1"/>
</dbReference>
<keyword evidence="2" id="KW-0808">Transferase</keyword>